<feature type="domain" description="DnaB/C C-terminal" evidence="3">
    <location>
        <begin position="313"/>
        <end position="385"/>
    </location>
</feature>
<dbReference type="Pfam" id="PF07261">
    <property type="entry name" value="DnaB_2"/>
    <property type="match status" value="1"/>
</dbReference>
<feature type="region of interest" description="Disordered" evidence="2">
    <location>
        <begin position="388"/>
        <end position="418"/>
    </location>
</feature>
<feature type="domain" description="Replicative helicase loading/DNA remodeling protein DnaB N-terminal winged helix" evidence="4">
    <location>
        <begin position="20"/>
        <end position="241"/>
    </location>
</feature>
<protein>
    <submittedName>
        <fullName evidence="5">Helicase DnaB</fullName>
    </submittedName>
</protein>
<evidence type="ECO:0000256" key="2">
    <source>
        <dbReference type="SAM" id="MobiDB-lite"/>
    </source>
</evidence>
<name>A0A3G6JFJ3_LACDL</name>
<keyword evidence="5" id="KW-0378">Hydrolase</keyword>
<dbReference type="AlphaFoldDB" id="A0A3G6JFJ3"/>
<reference evidence="5" key="1">
    <citation type="submission" date="2018-07" db="EMBL/GenBank/DDBJ databases">
        <authorList>
            <person name="Somerville V."/>
        </authorList>
    </citation>
    <scope>NUCLEOTIDE SEQUENCE</scope>
    <source>
        <strain evidence="5">NWC_2_2</strain>
    </source>
</reference>
<comment type="similarity">
    <text evidence="1">Belongs to the DnaB/DnaD family.</text>
</comment>
<keyword evidence="5" id="KW-0067">ATP-binding</keyword>
<evidence type="ECO:0000259" key="3">
    <source>
        <dbReference type="Pfam" id="PF07261"/>
    </source>
</evidence>
<organism evidence="5">
    <name type="scientific">Lactobacillus delbrueckii subsp. lactis</name>
    <dbReference type="NCBI Taxonomy" id="29397"/>
    <lineage>
        <taxon>Bacteria</taxon>
        <taxon>Bacillati</taxon>
        <taxon>Bacillota</taxon>
        <taxon>Bacilli</taxon>
        <taxon>Lactobacillales</taxon>
        <taxon>Lactobacillaceae</taxon>
        <taxon>Lactobacillus</taxon>
    </lineage>
</organism>
<feature type="compositionally biased region" description="Basic and acidic residues" evidence="2">
    <location>
        <begin position="408"/>
        <end position="418"/>
    </location>
</feature>
<gene>
    <name evidence="5" type="ORF">DQL93_03790</name>
</gene>
<dbReference type="Pfam" id="PF25888">
    <property type="entry name" value="WHD_DnaB"/>
    <property type="match status" value="1"/>
</dbReference>
<dbReference type="InterPro" id="IPR006343">
    <property type="entry name" value="DnaB/C_C"/>
</dbReference>
<keyword evidence="5" id="KW-0347">Helicase</keyword>
<dbReference type="GO" id="GO:0004386">
    <property type="term" value="F:helicase activity"/>
    <property type="evidence" value="ECO:0007669"/>
    <property type="project" value="UniProtKB-KW"/>
</dbReference>
<proteinExistence type="inferred from homology"/>
<sequence>MYENSNPRLRYVVLNELADQSGQGQVLIKLYQPLIGALGVALYQTLVQGFDPYRSLSASSALYSLQEDLDCSLRQLWQALHKLEAVGLLKTYVSHNLRLGDILAFKLHAVPEASEFFNTSLLASLLKEKVGGVRFSQLSREFAKQAQVKERQLDNLEEVSASFFEVFRLPENEAINPSEDVQKAAEENAGQKTEEAQVNLKQIDWQYLKDRFVTYQIPESEIDRQKDEIRSILELYGLSEEEFINETLPTLHGSYQLDAEAIRKSLNYNYKADHRRKQVIKRQEEKQDRPSVDQQDQQFLDLVKSKSPVNFLDDMKREKGGFTTARERQIVYDLRENVGLEMDLINVLVYTCLNYQPVLTQDLAYRIANDWLQKGIMTPEAAIKHLRAGKKQAQSGQKKNYPAYSGSRRLEQGTDWNKKQFVQPVNISDEDLRKMLQGPDKKDK</sequence>
<evidence type="ECO:0000313" key="5">
    <source>
        <dbReference type="EMBL" id="AZA15768.1"/>
    </source>
</evidence>
<evidence type="ECO:0000259" key="4">
    <source>
        <dbReference type="Pfam" id="PF25888"/>
    </source>
</evidence>
<evidence type="ECO:0000256" key="1">
    <source>
        <dbReference type="ARBA" id="ARBA00093462"/>
    </source>
</evidence>
<accession>A0A3G6JFJ3</accession>
<keyword evidence="5" id="KW-0547">Nucleotide-binding</keyword>
<dbReference type="RefSeq" id="WP_138490941.1">
    <property type="nucleotide sequence ID" value="NZ_CP046131.1"/>
</dbReference>
<dbReference type="InterPro" id="IPR058660">
    <property type="entry name" value="WHD_DnaB"/>
</dbReference>
<dbReference type="EMBL" id="CP031023">
    <property type="protein sequence ID" value="AZA15768.1"/>
    <property type="molecule type" value="Genomic_DNA"/>
</dbReference>